<accession>A0A919JLP6</accession>
<reference evidence="1" key="1">
    <citation type="submission" date="2021-01" db="EMBL/GenBank/DDBJ databases">
        <title>Whole genome shotgun sequence of Actinoplanes nipponensis NBRC 14063.</title>
        <authorList>
            <person name="Komaki H."/>
            <person name="Tamura T."/>
        </authorList>
    </citation>
    <scope>NUCLEOTIDE SEQUENCE</scope>
    <source>
        <strain evidence="1">NBRC 14063</strain>
    </source>
</reference>
<protein>
    <submittedName>
        <fullName evidence="1">Uncharacterized protein</fullName>
    </submittedName>
</protein>
<keyword evidence="2" id="KW-1185">Reference proteome</keyword>
<dbReference type="Proteomes" id="UP000647172">
    <property type="component" value="Unassembled WGS sequence"/>
</dbReference>
<dbReference type="EMBL" id="BOMQ01000081">
    <property type="protein sequence ID" value="GIE53324.1"/>
    <property type="molecule type" value="Genomic_DNA"/>
</dbReference>
<sequence length="69" mass="7087">MAGSRLATASIGVRCRPASISADRARGAPIASGRAWMVCPVSRRTRSAPATRPVIQIANRATGTTAIPA</sequence>
<gene>
    <name evidence="1" type="ORF">Ani05nite_68580</name>
</gene>
<name>A0A919JLP6_9ACTN</name>
<proteinExistence type="predicted"/>
<organism evidence="1 2">
    <name type="scientific">Actinoplanes nipponensis</name>
    <dbReference type="NCBI Taxonomy" id="135950"/>
    <lineage>
        <taxon>Bacteria</taxon>
        <taxon>Bacillati</taxon>
        <taxon>Actinomycetota</taxon>
        <taxon>Actinomycetes</taxon>
        <taxon>Micromonosporales</taxon>
        <taxon>Micromonosporaceae</taxon>
        <taxon>Actinoplanes</taxon>
    </lineage>
</organism>
<comment type="caution">
    <text evidence="1">The sequence shown here is derived from an EMBL/GenBank/DDBJ whole genome shotgun (WGS) entry which is preliminary data.</text>
</comment>
<dbReference type="AlphaFoldDB" id="A0A919JLP6"/>
<evidence type="ECO:0000313" key="1">
    <source>
        <dbReference type="EMBL" id="GIE53324.1"/>
    </source>
</evidence>
<evidence type="ECO:0000313" key="2">
    <source>
        <dbReference type="Proteomes" id="UP000647172"/>
    </source>
</evidence>